<sequence>MESKPHCDTLEQLEEQFRKTSQFITTVNSILHSVQPYAEEYRKQAEIRTMVPVSEIIDLAQKLKYSTDRPDQFVIDRDLCYQVGYLRPSPDLSILKQSILFNNSMQDVYQHLMDPSMTPTPAVIPEQTTKDEALAQRLKDIAAQYADSESDDDM</sequence>
<name>A0ABQ9Y051_9EUKA</name>
<organism evidence="1 2">
    <name type="scientific">Blattamonas nauphoetae</name>
    <dbReference type="NCBI Taxonomy" id="2049346"/>
    <lineage>
        <taxon>Eukaryota</taxon>
        <taxon>Metamonada</taxon>
        <taxon>Preaxostyla</taxon>
        <taxon>Oxymonadida</taxon>
        <taxon>Blattamonas</taxon>
    </lineage>
</organism>
<dbReference type="EMBL" id="JARBJD010000049">
    <property type="protein sequence ID" value="KAK2957096.1"/>
    <property type="molecule type" value="Genomic_DNA"/>
</dbReference>
<accession>A0ABQ9Y051</accession>
<reference evidence="1 2" key="1">
    <citation type="journal article" date="2022" name="bioRxiv">
        <title>Genomics of Preaxostyla Flagellates Illuminates Evolutionary Transitions and the Path Towards Mitochondrial Loss.</title>
        <authorList>
            <person name="Novak L.V.F."/>
            <person name="Treitli S.C."/>
            <person name="Pyrih J."/>
            <person name="Halakuc P."/>
            <person name="Pipaliya S.V."/>
            <person name="Vacek V."/>
            <person name="Brzon O."/>
            <person name="Soukal P."/>
            <person name="Eme L."/>
            <person name="Dacks J.B."/>
            <person name="Karnkowska A."/>
            <person name="Elias M."/>
            <person name="Hampl V."/>
        </authorList>
    </citation>
    <scope>NUCLEOTIDE SEQUENCE [LARGE SCALE GENOMIC DNA]</scope>
    <source>
        <strain evidence="1">NAU3</strain>
        <tissue evidence="1">Gut</tissue>
    </source>
</reference>
<evidence type="ECO:0000313" key="2">
    <source>
        <dbReference type="Proteomes" id="UP001281761"/>
    </source>
</evidence>
<dbReference type="Proteomes" id="UP001281761">
    <property type="component" value="Unassembled WGS sequence"/>
</dbReference>
<gene>
    <name evidence="1" type="ORF">BLNAU_7926</name>
</gene>
<protein>
    <submittedName>
        <fullName evidence="1">Uncharacterized protein</fullName>
    </submittedName>
</protein>
<proteinExistence type="predicted"/>
<comment type="caution">
    <text evidence="1">The sequence shown here is derived from an EMBL/GenBank/DDBJ whole genome shotgun (WGS) entry which is preliminary data.</text>
</comment>
<evidence type="ECO:0000313" key="1">
    <source>
        <dbReference type="EMBL" id="KAK2957096.1"/>
    </source>
</evidence>
<keyword evidence="2" id="KW-1185">Reference proteome</keyword>